<evidence type="ECO:0000256" key="3">
    <source>
        <dbReference type="ARBA" id="ARBA00004991"/>
    </source>
</evidence>
<evidence type="ECO:0000256" key="13">
    <source>
        <dbReference type="SAM" id="Phobius"/>
    </source>
</evidence>
<evidence type="ECO:0000256" key="1">
    <source>
        <dbReference type="ARBA" id="ARBA00004141"/>
    </source>
</evidence>
<dbReference type="GO" id="GO:0016020">
    <property type="term" value="C:membrane"/>
    <property type="evidence" value="ECO:0007669"/>
    <property type="project" value="UniProtKB-SubCell"/>
</dbReference>
<dbReference type="GO" id="GO:0006665">
    <property type="term" value="P:sphingolipid metabolic process"/>
    <property type="evidence" value="ECO:0007669"/>
    <property type="project" value="UniProtKB-KW"/>
</dbReference>
<comment type="subcellular location">
    <subcellularLocation>
        <location evidence="1">Membrane</location>
        <topology evidence="1">Multi-pass membrane protein</topology>
    </subcellularLocation>
</comment>
<evidence type="ECO:0000256" key="6">
    <source>
        <dbReference type="ARBA" id="ARBA00022723"/>
    </source>
</evidence>
<dbReference type="EMBL" id="MVBO01000001">
    <property type="protein sequence ID" value="OZJ06926.1"/>
    <property type="molecule type" value="Genomic_DNA"/>
</dbReference>
<evidence type="ECO:0000259" key="14">
    <source>
        <dbReference type="Pfam" id="PF03372"/>
    </source>
</evidence>
<dbReference type="Gene3D" id="3.60.10.10">
    <property type="entry name" value="Endonuclease/exonuclease/phosphatase"/>
    <property type="match status" value="1"/>
</dbReference>
<evidence type="ECO:0000313" key="16">
    <source>
        <dbReference type="Proteomes" id="UP000242875"/>
    </source>
</evidence>
<proteinExistence type="inferred from homology"/>
<dbReference type="InterPro" id="IPR036691">
    <property type="entry name" value="Endo/exonu/phosph_ase_sf"/>
</dbReference>
<dbReference type="InterPro" id="IPR005135">
    <property type="entry name" value="Endo/exonuclease/phosphatase"/>
</dbReference>
<keyword evidence="9" id="KW-0746">Sphingolipid metabolism</keyword>
<comment type="pathway">
    <text evidence="2">Lipid metabolism; sphingolipid metabolism.</text>
</comment>
<evidence type="ECO:0000256" key="4">
    <source>
        <dbReference type="ARBA" id="ARBA00006335"/>
    </source>
</evidence>
<evidence type="ECO:0000313" key="15">
    <source>
        <dbReference type="EMBL" id="OZJ06926.1"/>
    </source>
</evidence>
<dbReference type="OrthoDB" id="387657at2759"/>
<dbReference type="Pfam" id="PF03372">
    <property type="entry name" value="Exo_endo_phos"/>
    <property type="match status" value="1"/>
</dbReference>
<sequence>MDKHRLSVLTLNCWQFPHQQRLSIVLRGLNIVSRERQRRLAAIGDYIAACDADIVGLQEIWMWSDWEYIQRVASERFGHVQLYYSGTLGAGLGILSKYPIVSTHYHRYSQGGLPLKILHGDFYVGKGVACATIRHPAVLIDVYNTHLHAGYGPGLNRYEGHKFAEGWELARLLRQSIAAGHHTIALGDFNVTPTSHVYQLLTQHACMTDSWLDVHQANLPRGVDPANPAICTPEQAIDIFGITCDSPHNSWSKRTHLKQEPTNAELGDRLDYIFYFKSSLVCQDSRVVMTESIPNTTHSYSDHFGVQSTFTFSSSKPQPALTDPLDTRLTSLFLSEALDVIVYHQEAAMSQSLRYCVLCGISGILAITCYLASVVLVALLARLHHPTVVLPITTTVFGLCAMVLSATCIVMLVAGFVCGWNDDRCYRNVKAEMSRLSTLLSSSSNGSHTHTD</sequence>
<protein>
    <recommendedName>
        <fullName evidence="14">Endonuclease/exonuclease/phosphatase domain-containing protein</fullName>
    </recommendedName>
</protein>
<keyword evidence="7" id="KW-0378">Hydrolase</keyword>
<evidence type="ECO:0000256" key="8">
    <source>
        <dbReference type="ARBA" id="ARBA00022842"/>
    </source>
</evidence>
<keyword evidence="6" id="KW-0479">Metal-binding</keyword>
<dbReference type="InterPro" id="IPR038772">
    <property type="entry name" value="Sph/SMPD2-like"/>
</dbReference>
<evidence type="ECO:0000256" key="10">
    <source>
        <dbReference type="ARBA" id="ARBA00022989"/>
    </source>
</evidence>
<evidence type="ECO:0000256" key="7">
    <source>
        <dbReference type="ARBA" id="ARBA00022801"/>
    </source>
</evidence>
<dbReference type="GO" id="GO:0046872">
    <property type="term" value="F:metal ion binding"/>
    <property type="evidence" value="ECO:0007669"/>
    <property type="project" value="UniProtKB-KW"/>
</dbReference>
<dbReference type="Proteomes" id="UP000242875">
    <property type="component" value="Unassembled WGS sequence"/>
</dbReference>
<accession>A0A261Y8G5</accession>
<organism evidence="15 16">
    <name type="scientific">Bifiguratus adelaidae</name>
    <dbReference type="NCBI Taxonomy" id="1938954"/>
    <lineage>
        <taxon>Eukaryota</taxon>
        <taxon>Fungi</taxon>
        <taxon>Fungi incertae sedis</taxon>
        <taxon>Mucoromycota</taxon>
        <taxon>Mucoromycotina</taxon>
        <taxon>Endogonomycetes</taxon>
        <taxon>Endogonales</taxon>
        <taxon>Endogonales incertae sedis</taxon>
        <taxon>Bifiguratus</taxon>
    </lineage>
</organism>
<keyword evidence="11" id="KW-0443">Lipid metabolism</keyword>
<dbReference type="AlphaFoldDB" id="A0A261Y8G5"/>
<dbReference type="PANTHER" id="PTHR16320">
    <property type="entry name" value="SPHINGOMYELINASE FAMILY MEMBER"/>
    <property type="match status" value="1"/>
</dbReference>
<evidence type="ECO:0000256" key="12">
    <source>
        <dbReference type="ARBA" id="ARBA00023136"/>
    </source>
</evidence>
<comment type="caution">
    <text evidence="15">The sequence shown here is derived from an EMBL/GenBank/DDBJ whole genome shotgun (WGS) entry which is preliminary data.</text>
</comment>
<reference evidence="15 16" key="1">
    <citation type="journal article" date="2017" name="Mycologia">
        <title>Bifiguratus adelaidae, gen. et sp. nov., a new member of Mucoromycotina in endophytic and soil-dwelling habitats.</title>
        <authorList>
            <person name="Torres-Cruz T.J."/>
            <person name="Billingsley Tobias T.L."/>
            <person name="Almatruk M."/>
            <person name="Hesse C."/>
            <person name="Kuske C.R."/>
            <person name="Desiro A."/>
            <person name="Benucci G.M."/>
            <person name="Bonito G."/>
            <person name="Stajich J.E."/>
            <person name="Dunlap C."/>
            <person name="Arnold A.E."/>
            <person name="Porras-Alfaro A."/>
        </authorList>
    </citation>
    <scope>NUCLEOTIDE SEQUENCE [LARGE SCALE GENOMIC DNA]</scope>
    <source>
        <strain evidence="15 16">AZ0501</strain>
    </source>
</reference>
<comment type="similarity">
    <text evidence="4">Belongs to the neutral sphingomyelinase family.</text>
</comment>
<keyword evidence="10 13" id="KW-1133">Transmembrane helix</keyword>
<evidence type="ECO:0000256" key="9">
    <source>
        <dbReference type="ARBA" id="ARBA00022919"/>
    </source>
</evidence>
<keyword evidence="8" id="KW-0460">Magnesium</keyword>
<comment type="pathway">
    <text evidence="3">Sphingolipid metabolism.</text>
</comment>
<keyword evidence="16" id="KW-1185">Reference proteome</keyword>
<feature type="transmembrane region" description="Helical" evidence="13">
    <location>
        <begin position="355"/>
        <end position="381"/>
    </location>
</feature>
<dbReference type="SUPFAM" id="SSF56219">
    <property type="entry name" value="DNase I-like"/>
    <property type="match status" value="1"/>
</dbReference>
<gene>
    <name evidence="15" type="ORF">BZG36_00057</name>
</gene>
<feature type="transmembrane region" description="Helical" evidence="13">
    <location>
        <begin position="396"/>
        <end position="420"/>
    </location>
</feature>
<keyword evidence="12 13" id="KW-0472">Membrane</keyword>
<evidence type="ECO:0000256" key="11">
    <source>
        <dbReference type="ARBA" id="ARBA00023098"/>
    </source>
</evidence>
<evidence type="ECO:0000256" key="5">
    <source>
        <dbReference type="ARBA" id="ARBA00022692"/>
    </source>
</evidence>
<dbReference type="GO" id="GO:0004767">
    <property type="term" value="F:sphingomyelin phosphodiesterase activity"/>
    <property type="evidence" value="ECO:0007669"/>
    <property type="project" value="InterPro"/>
</dbReference>
<feature type="domain" description="Endonuclease/exonuclease/phosphatase" evidence="14">
    <location>
        <begin position="10"/>
        <end position="303"/>
    </location>
</feature>
<name>A0A261Y8G5_9FUNG</name>
<keyword evidence="5 13" id="KW-0812">Transmembrane</keyword>
<dbReference type="PANTHER" id="PTHR16320:SF24">
    <property type="entry name" value="PHOSPHODIESTERASE, PUTATIVE-RELATED"/>
    <property type="match status" value="1"/>
</dbReference>
<evidence type="ECO:0000256" key="2">
    <source>
        <dbReference type="ARBA" id="ARBA00004760"/>
    </source>
</evidence>